<evidence type="ECO:0000259" key="3">
    <source>
        <dbReference type="Pfam" id="PF06071"/>
    </source>
</evidence>
<keyword evidence="2" id="KW-0067">ATP-binding</keyword>
<dbReference type="GO" id="GO:0005737">
    <property type="term" value="C:cytoplasm"/>
    <property type="evidence" value="ECO:0007669"/>
    <property type="project" value="TreeGrafter"/>
</dbReference>
<name>X1S696_9ZZZZ</name>
<evidence type="ECO:0000313" key="4">
    <source>
        <dbReference type="EMBL" id="GAI88552.1"/>
    </source>
</evidence>
<protein>
    <recommendedName>
        <fullName evidence="3">YchF C-terminal domain-containing protein</fullName>
    </recommendedName>
</protein>
<dbReference type="AlphaFoldDB" id="X1S696"/>
<dbReference type="InterPro" id="IPR013029">
    <property type="entry name" value="YchF_C"/>
</dbReference>
<comment type="caution">
    <text evidence="4">The sequence shown here is derived from an EMBL/GenBank/DDBJ whole genome shotgun (WGS) entry which is preliminary data.</text>
</comment>
<dbReference type="PANTHER" id="PTHR23305:SF18">
    <property type="entry name" value="OBG-TYPE G DOMAIN-CONTAINING PROTEIN"/>
    <property type="match status" value="1"/>
</dbReference>
<dbReference type="InterPro" id="IPR012676">
    <property type="entry name" value="TGS-like"/>
</dbReference>
<evidence type="ECO:0000256" key="1">
    <source>
        <dbReference type="ARBA" id="ARBA00022741"/>
    </source>
</evidence>
<dbReference type="Pfam" id="PF06071">
    <property type="entry name" value="YchF-GTPase_C"/>
    <property type="match status" value="1"/>
</dbReference>
<dbReference type="SUPFAM" id="SSF81271">
    <property type="entry name" value="TGS-like"/>
    <property type="match status" value="1"/>
</dbReference>
<dbReference type="PANTHER" id="PTHR23305">
    <property type="entry name" value="OBG GTPASE FAMILY"/>
    <property type="match status" value="1"/>
</dbReference>
<dbReference type="Gene3D" id="3.40.50.300">
    <property type="entry name" value="P-loop containing nucleotide triphosphate hydrolases"/>
    <property type="match status" value="1"/>
</dbReference>
<feature type="non-terminal residue" evidence="4">
    <location>
        <position position="1"/>
    </location>
</feature>
<sequence>ADSKAEFMTDLGITESAVSKFVNGCYSALGLISFLTVVSGELRAWPIKKGTIALDAAGKVHTDIKRGFIRAETFAYDDLKALGDEKAVKAAGKIRLEGKEYIVRDGDIINFRFNV</sequence>
<dbReference type="InterPro" id="IPR012675">
    <property type="entry name" value="Beta-grasp_dom_sf"/>
</dbReference>
<organism evidence="4">
    <name type="scientific">marine sediment metagenome</name>
    <dbReference type="NCBI Taxonomy" id="412755"/>
    <lineage>
        <taxon>unclassified sequences</taxon>
        <taxon>metagenomes</taxon>
        <taxon>ecological metagenomes</taxon>
    </lineage>
</organism>
<dbReference type="InterPro" id="IPR027417">
    <property type="entry name" value="P-loop_NTPase"/>
</dbReference>
<dbReference type="GO" id="GO:0016887">
    <property type="term" value="F:ATP hydrolysis activity"/>
    <property type="evidence" value="ECO:0007669"/>
    <property type="project" value="TreeGrafter"/>
</dbReference>
<reference evidence="4" key="1">
    <citation type="journal article" date="2014" name="Front. Microbiol.">
        <title>High frequency of phylogenetically diverse reductive dehalogenase-homologous genes in deep subseafloor sedimentary metagenomes.</title>
        <authorList>
            <person name="Kawai M."/>
            <person name="Futagami T."/>
            <person name="Toyoda A."/>
            <person name="Takaki Y."/>
            <person name="Nishi S."/>
            <person name="Hori S."/>
            <person name="Arai W."/>
            <person name="Tsubouchi T."/>
            <person name="Morono Y."/>
            <person name="Uchiyama I."/>
            <person name="Ito T."/>
            <person name="Fujiyama A."/>
            <person name="Inagaki F."/>
            <person name="Takami H."/>
        </authorList>
    </citation>
    <scope>NUCLEOTIDE SEQUENCE</scope>
    <source>
        <strain evidence="4">Expedition CK06-06</strain>
    </source>
</reference>
<proteinExistence type="predicted"/>
<feature type="domain" description="YchF C-terminal" evidence="3">
    <location>
        <begin position="31"/>
        <end position="114"/>
    </location>
</feature>
<evidence type="ECO:0000256" key="2">
    <source>
        <dbReference type="ARBA" id="ARBA00022840"/>
    </source>
</evidence>
<dbReference type="GO" id="GO:0005524">
    <property type="term" value="F:ATP binding"/>
    <property type="evidence" value="ECO:0007669"/>
    <property type="project" value="UniProtKB-KW"/>
</dbReference>
<gene>
    <name evidence="4" type="ORF">S12H4_39745</name>
</gene>
<dbReference type="Gene3D" id="3.10.20.30">
    <property type="match status" value="1"/>
</dbReference>
<dbReference type="EMBL" id="BARW01024057">
    <property type="protein sequence ID" value="GAI88552.1"/>
    <property type="molecule type" value="Genomic_DNA"/>
</dbReference>
<keyword evidence="1" id="KW-0547">Nucleotide-binding</keyword>
<dbReference type="FunFam" id="3.10.20.30:FF:000001">
    <property type="entry name" value="Ribosome-binding ATPase YchF"/>
    <property type="match status" value="1"/>
</dbReference>
<accession>X1S696</accession>